<name>A0ABY4NQ38_9PSEU</name>
<sequence>MGKTARRAGVAGFVLTLSATLAAPGAFAEEADPALAGSCDATLRDEPGQALTLDAGAPLDQPGVLTVGTGSGSAPTGPDQRDPLLPLPVADLAKALDVGDAPVVGDVATEQLCPGVQGTVNTLSAATQSLVSGRPLVPPSTGDPAPDDPAPDDPAPEEPAPGGPQPGEETPAPGTPVAPAPGATGGIVPASFVTGGFLIGSGGVPLTPPLSALIRPGVVPPAAPGLVPPTGTEPPVVTQNSGTAEAMPSPTAPARLPLIIAVFALAIVAAALTRAWMRRA</sequence>
<keyword evidence="2" id="KW-0472">Membrane</keyword>
<protein>
    <recommendedName>
        <fullName evidence="6">Secreted protein</fullName>
    </recommendedName>
</protein>
<dbReference type="EMBL" id="CP091196">
    <property type="protein sequence ID" value="UQS21679.1"/>
    <property type="molecule type" value="Genomic_DNA"/>
</dbReference>
<reference evidence="4" key="1">
    <citation type="submission" date="2022-01" db="EMBL/GenBank/DDBJ databases">
        <title>PSI-footprinting approach for the identification of protein synthesis inhibitor producers.</title>
        <authorList>
            <person name="Handel F."/>
            <person name="Kulik A."/>
            <person name="Wex K.W."/>
            <person name="Berscheid A."/>
            <person name="Saur J.S."/>
            <person name="Winkler A."/>
            <person name="Wibberg D."/>
            <person name="Kalinowski J."/>
            <person name="Broetz-Oesterhelt H."/>
            <person name="Mast Y."/>
        </authorList>
    </citation>
    <scope>NUCLEOTIDE SEQUENCE</scope>
    <source>
        <strain evidence="4">KNN 49.3e</strain>
    </source>
</reference>
<organism evidence="4 5">
    <name type="scientific">Amycolatopsis thermalba</name>
    <dbReference type="NCBI Taxonomy" id="944492"/>
    <lineage>
        <taxon>Bacteria</taxon>
        <taxon>Bacillati</taxon>
        <taxon>Actinomycetota</taxon>
        <taxon>Actinomycetes</taxon>
        <taxon>Pseudonocardiales</taxon>
        <taxon>Pseudonocardiaceae</taxon>
        <taxon>Amycolatopsis</taxon>
    </lineage>
</organism>
<feature type="signal peptide" evidence="3">
    <location>
        <begin position="1"/>
        <end position="28"/>
    </location>
</feature>
<keyword evidence="2" id="KW-0812">Transmembrane</keyword>
<dbReference type="Proteomes" id="UP000830158">
    <property type="component" value="Chromosome"/>
</dbReference>
<dbReference type="RefSeq" id="WP_094003263.1">
    <property type="nucleotide sequence ID" value="NZ_CP091196.1"/>
</dbReference>
<evidence type="ECO:0008006" key="6">
    <source>
        <dbReference type="Google" id="ProtNLM"/>
    </source>
</evidence>
<feature type="region of interest" description="Disordered" evidence="1">
    <location>
        <begin position="132"/>
        <end position="183"/>
    </location>
</feature>
<feature type="compositionally biased region" description="Acidic residues" evidence="1">
    <location>
        <begin position="145"/>
        <end position="156"/>
    </location>
</feature>
<accession>A0ABY4NQ38</accession>
<evidence type="ECO:0000256" key="3">
    <source>
        <dbReference type="SAM" id="SignalP"/>
    </source>
</evidence>
<evidence type="ECO:0000256" key="1">
    <source>
        <dbReference type="SAM" id="MobiDB-lite"/>
    </source>
</evidence>
<evidence type="ECO:0000313" key="4">
    <source>
        <dbReference type="EMBL" id="UQS21679.1"/>
    </source>
</evidence>
<evidence type="ECO:0000313" key="5">
    <source>
        <dbReference type="Proteomes" id="UP000830158"/>
    </source>
</evidence>
<gene>
    <name evidence="4" type="ORF">L1857_01985</name>
</gene>
<keyword evidence="5" id="KW-1185">Reference proteome</keyword>
<keyword evidence="2" id="KW-1133">Transmembrane helix</keyword>
<feature type="transmembrane region" description="Helical" evidence="2">
    <location>
        <begin position="256"/>
        <end position="277"/>
    </location>
</feature>
<evidence type="ECO:0000256" key="2">
    <source>
        <dbReference type="SAM" id="Phobius"/>
    </source>
</evidence>
<feature type="chain" id="PRO_5047508592" description="Secreted protein" evidence="3">
    <location>
        <begin position="29"/>
        <end position="280"/>
    </location>
</feature>
<keyword evidence="3" id="KW-0732">Signal</keyword>
<proteinExistence type="predicted"/>